<dbReference type="Gene3D" id="6.10.10.120">
    <property type="entry name" value="Antitoxin ParD1-like"/>
    <property type="match status" value="1"/>
</dbReference>
<proteinExistence type="predicted"/>
<dbReference type="RefSeq" id="WP_241993407.1">
    <property type="nucleotide sequence ID" value="NZ_RSCM01000001.1"/>
</dbReference>
<protein>
    <recommendedName>
        <fullName evidence="3">CopG family transcriptional regulator</fullName>
    </recommendedName>
</protein>
<sequence>MSIAIFTNAFSDELVTATELNRQPGKVLDKAYQAQIATGRYTNPEDVISKALKLLLEWDKGYQNWVEETREKVDVAIDQLDRGEGIEGEVVIAQLRAKLAFIKNK</sequence>
<keyword evidence="2" id="KW-1185">Reference proteome</keyword>
<dbReference type="InterPro" id="IPR038296">
    <property type="entry name" value="ParD_sf"/>
</dbReference>
<comment type="caution">
    <text evidence="1">The sequence shown here is derived from an EMBL/GenBank/DDBJ whole genome shotgun (WGS) entry which is preliminary data.</text>
</comment>
<reference evidence="1 2" key="1">
    <citation type="journal article" date="2019" name="Genome Biol. Evol.">
        <title>Day and night: Metabolic profiles and evolutionary relationships of six axenic non-marine cyanobacteria.</title>
        <authorList>
            <person name="Will S.E."/>
            <person name="Henke P."/>
            <person name="Boedeker C."/>
            <person name="Huang S."/>
            <person name="Brinkmann H."/>
            <person name="Rohde M."/>
            <person name="Jarek M."/>
            <person name="Friedl T."/>
            <person name="Seufert S."/>
            <person name="Schumacher M."/>
            <person name="Overmann J."/>
            <person name="Neumann-Schaal M."/>
            <person name="Petersen J."/>
        </authorList>
    </citation>
    <scope>NUCLEOTIDE SEQUENCE [LARGE SCALE GENOMIC DNA]</scope>
    <source>
        <strain evidence="1 2">SAG 1403-4b</strain>
    </source>
</reference>
<organism evidence="1 2">
    <name type="scientific">Trichormus variabilis SAG 1403-4b</name>
    <dbReference type="NCBI Taxonomy" id="447716"/>
    <lineage>
        <taxon>Bacteria</taxon>
        <taxon>Bacillati</taxon>
        <taxon>Cyanobacteriota</taxon>
        <taxon>Cyanophyceae</taxon>
        <taxon>Nostocales</taxon>
        <taxon>Nostocaceae</taxon>
        <taxon>Trichormus</taxon>
    </lineage>
</organism>
<accession>A0A3S1CBH6</accession>
<name>A0A3S1CBH6_ANAVA</name>
<evidence type="ECO:0000313" key="2">
    <source>
        <dbReference type="Proteomes" id="UP000276103"/>
    </source>
</evidence>
<dbReference type="AlphaFoldDB" id="A0A3S1CBH6"/>
<dbReference type="EMBL" id="RSCM01000001">
    <property type="protein sequence ID" value="RUS99741.1"/>
    <property type="molecule type" value="Genomic_DNA"/>
</dbReference>
<evidence type="ECO:0008006" key="3">
    <source>
        <dbReference type="Google" id="ProtNLM"/>
    </source>
</evidence>
<evidence type="ECO:0000313" key="1">
    <source>
        <dbReference type="EMBL" id="RUS99741.1"/>
    </source>
</evidence>
<gene>
    <name evidence="1" type="ORF">DSM107003_03250</name>
</gene>
<dbReference type="Proteomes" id="UP000276103">
    <property type="component" value="Unassembled WGS sequence"/>
</dbReference>